<dbReference type="PANTHER" id="PTHR47326">
    <property type="entry name" value="TRANSPOSABLE ELEMENT TC3 TRANSPOSASE-LIKE PROTEIN"/>
    <property type="match status" value="1"/>
</dbReference>
<name>A0A0L8GEI3_OCTBM</name>
<dbReference type="EMBL" id="KQ422263">
    <property type="protein sequence ID" value="KOF75254.1"/>
    <property type="molecule type" value="Genomic_DNA"/>
</dbReference>
<dbReference type="PANTHER" id="PTHR47326:SF1">
    <property type="entry name" value="HTH PSQ-TYPE DOMAIN-CONTAINING PROTEIN"/>
    <property type="match status" value="1"/>
</dbReference>
<reference evidence="1" key="1">
    <citation type="submission" date="2015-07" db="EMBL/GenBank/DDBJ databases">
        <title>MeaNS - Measles Nucleotide Surveillance Program.</title>
        <authorList>
            <person name="Tran T."/>
            <person name="Druce J."/>
        </authorList>
    </citation>
    <scope>NUCLEOTIDE SEQUENCE</scope>
    <source>
        <strain evidence="1">UCB-OBI-ISO-001</strain>
        <tissue evidence="1">Gonad</tissue>
    </source>
</reference>
<proteinExistence type="predicted"/>
<protein>
    <submittedName>
        <fullName evidence="1">Uncharacterized protein</fullName>
    </submittedName>
</protein>
<accession>A0A0L8GEI3</accession>
<sequence length="165" mass="19494">MAHQLTLEQCCKIAAWQEVFQSPTAIHRKFEKVYGHHTAPTDSTIYAIHSKFLERGSVLDKPHSRWPAITTIDENTKLLKQAFLKSQRAALELSINKSFTQRMLWRVIKLYLYQHQVIQRLQVEDYDAHVEMCESLLYHYQNDSQFLENLWFNDESIFHLSGQVN</sequence>
<evidence type="ECO:0000313" key="1">
    <source>
        <dbReference type="EMBL" id="KOF75254.1"/>
    </source>
</evidence>
<dbReference type="STRING" id="37653.A0A0L8GEI3"/>
<organism evidence="1">
    <name type="scientific">Octopus bimaculoides</name>
    <name type="common">California two-spotted octopus</name>
    <dbReference type="NCBI Taxonomy" id="37653"/>
    <lineage>
        <taxon>Eukaryota</taxon>
        <taxon>Metazoa</taxon>
        <taxon>Spiralia</taxon>
        <taxon>Lophotrochozoa</taxon>
        <taxon>Mollusca</taxon>
        <taxon>Cephalopoda</taxon>
        <taxon>Coleoidea</taxon>
        <taxon>Octopodiformes</taxon>
        <taxon>Octopoda</taxon>
        <taxon>Incirrata</taxon>
        <taxon>Octopodidae</taxon>
        <taxon>Octopus</taxon>
    </lineage>
</organism>
<dbReference type="AlphaFoldDB" id="A0A0L8GEI3"/>
<gene>
    <name evidence="1" type="ORF">OCBIM_22035066mg</name>
</gene>